<dbReference type="PANTHER" id="PTHR12687:SF4">
    <property type="entry name" value="NUCLEOLAR COMPLEX PROTEIN 2 HOMOLOG"/>
    <property type="match status" value="1"/>
</dbReference>
<comment type="subcellular location">
    <subcellularLocation>
        <location evidence="1">Nucleus</location>
    </subcellularLocation>
</comment>
<feature type="compositionally biased region" description="Basic residues" evidence="4">
    <location>
        <begin position="701"/>
        <end position="711"/>
    </location>
</feature>
<dbReference type="SUPFAM" id="SSF48371">
    <property type="entry name" value="ARM repeat"/>
    <property type="match status" value="1"/>
</dbReference>
<evidence type="ECO:0000256" key="3">
    <source>
        <dbReference type="ARBA" id="ARBA00023242"/>
    </source>
</evidence>
<keyword evidence="6" id="KW-1185">Reference proteome</keyword>
<dbReference type="InterPro" id="IPR016024">
    <property type="entry name" value="ARM-type_fold"/>
</dbReference>
<feature type="region of interest" description="Disordered" evidence="4">
    <location>
        <begin position="659"/>
        <end position="745"/>
    </location>
</feature>
<evidence type="ECO:0008006" key="7">
    <source>
        <dbReference type="Google" id="ProtNLM"/>
    </source>
</evidence>
<keyword evidence="3" id="KW-0539">Nucleus</keyword>
<accession>A0ABN8NK06</accession>
<feature type="compositionally biased region" description="Acidic residues" evidence="4">
    <location>
        <begin position="663"/>
        <end position="678"/>
    </location>
</feature>
<feature type="compositionally biased region" description="Acidic residues" evidence="4">
    <location>
        <begin position="142"/>
        <end position="158"/>
    </location>
</feature>
<feature type="compositionally biased region" description="Basic and acidic residues" evidence="4">
    <location>
        <begin position="63"/>
        <end position="75"/>
    </location>
</feature>
<evidence type="ECO:0000313" key="6">
    <source>
        <dbReference type="Proteomes" id="UP001159405"/>
    </source>
</evidence>
<feature type="region of interest" description="Disordered" evidence="4">
    <location>
        <begin position="88"/>
        <end position="174"/>
    </location>
</feature>
<organism evidence="5 6">
    <name type="scientific">Porites lobata</name>
    <dbReference type="NCBI Taxonomy" id="104759"/>
    <lineage>
        <taxon>Eukaryota</taxon>
        <taxon>Metazoa</taxon>
        <taxon>Cnidaria</taxon>
        <taxon>Anthozoa</taxon>
        <taxon>Hexacorallia</taxon>
        <taxon>Scleractinia</taxon>
        <taxon>Fungiina</taxon>
        <taxon>Poritidae</taxon>
        <taxon>Porites</taxon>
    </lineage>
</organism>
<dbReference type="Pfam" id="PF03715">
    <property type="entry name" value="Noc2"/>
    <property type="match status" value="1"/>
</dbReference>
<dbReference type="Proteomes" id="UP001159405">
    <property type="component" value="Unassembled WGS sequence"/>
</dbReference>
<name>A0ABN8NK06_9CNID</name>
<dbReference type="InterPro" id="IPR005343">
    <property type="entry name" value="Noc2"/>
</dbReference>
<evidence type="ECO:0000256" key="1">
    <source>
        <dbReference type="ARBA" id="ARBA00004123"/>
    </source>
</evidence>
<proteinExistence type="inferred from homology"/>
<feature type="region of interest" description="Disordered" evidence="4">
    <location>
        <begin position="22"/>
        <end position="75"/>
    </location>
</feature>
<comment type="similarity">
    <text evidence="2">Belongs to the NOC2 family.</text>
</comment>
<gene>
    <name evidence="5" type="ORF">PLOB_00016888</name>
</gene>
<sequence length="745" mass="85429">MADSTKKKKKRLCDMDTDEFMMHGFDSDVSVGDDGQENEEDCSTAVVQTSSNQKKKKSKSAHHKDQLARLQEKDPEFYKFLKENDKELLDFNDSDTGSEADFEQEDDDLHSEDDDEDADEEHKDKRPKKKILSKAGKSSGEQDGDDNDDDDDDDDDDITNMNDDLNDQEKVNKREGKSVTLEMIKVWRSGLEKNSIYSLKQALRAFQSAVHGALDTGDEKSQVRLTFKVEGDKVFNAIIQLCLRHVYPVLFHYIGGINYKQGKRILPSFHSNWSKVKTSVKHYLTDILQLLRTLAEPSMLCVILRHAQQLIPYYTCYPKIAKAFIKRSVRMWSRGEEHVRVLAFLGIRNVATMMPSSLLEFSVKQLYINFVKNSKFMSPKTKPIIAFMQNSLVEIFSLDSHLTYQHGFVFIRQLAIHLRNAIVQQKKDSYQSVYNWQYLHCLHLWCRVVSEVKSNGVLDPLIYPLVQTIIGAIKLVPAARFYPLRFHCIRSLNLLSQATDTYIPVAPFLLEILESPEFNKKVKSSTAKPTEFSCILKVSKQQLGTKPFQDAVADQIFELLLEYFSIHAHSIAFPEVALPAVVRLRKFIKTTNAARYRKQMKQLVDKIEETSTEVTNRRSNVSFSPKDIAEVEKWTAQYRQNPNAIVKFYNTWKALKPTVQPENEAEEENNENMSEDEKETPSKRKRKQQGSSEHENEKPKGTAKKLKKTAKKTGPGKTLSQTAKNPGDGDEEDVVQDFQFSSDED</sequence>
<evidence type="ECO:0000256" key="4">
    <source>
        <dbReference type="SAM" id="MobiDB-lite"/>
    </source>
</evidence>
<evidence type="ECO:0000256" key="2">
    <source>
        <dbReference type="ARBA" id="ARBA00005907"/>
    </source>
</evidence>
<protein>
    <recommendedName>
        <fullName evidence="7">Nucleolar complex protein 2 homolog</fullName>
    </recommendedName>
</protein>
<dbReference type="PANTHER" id="PTHR12687">
    <property type="entry name" value="NUCLEOLAR COMPLEX 2 AND RAD4-RELATED"/>
    <property type="match status" value="1"/>
</dbReference>
<reference evidence="5 6" key="1">
    <citation type="submission" date="2022-05" db="EMBL/GenBank/DDBJ databases">
        <authorList>
            <consortium name="Genoscope - CEA"/>
            <person name="William W."/>
        </authorList>
    </citation>
    <scope>NUCLEOTIDE SEQUENCE [LARGE SCALE GENOMIC DNA]</scope>
</reference>
<dbReference type="EMBL" id="CALNXK010000020">
    <property type="protein sequence ID" value="CAH3107832.1"/>
    <property type="molecule type" value="Genomic_DNA"/>
</dbReference>
<comment type="caution">
    <text evidence="5">The sequence shown here is derived from an EMBL/GenBank/DDBJ whole genome shotgun (WGS) entry which is preliminary data.</text>
</comment>
<evidence type="ECO:0000313" key="5">
    <source>
        <dbReference type="EMBL" id="CAH3107832.1"/>
    </source>
</evidence>
<feature type="compositionally biased region" description="Basic residues" evidence="4">
    <location>
        <begin position="53"/>
        <end position="62"/>
    </location>
</feature>
<feature type="compositionally biased region" description="Acidic residues" evidence="4">
    <location>
        <begin position="90"/>
        <end position="119"/>
    </location>
</feature>